<dbReference type="Pfam" id="PF22666">
    <property type="entry name" value="Glyco_hydro_2_N2"/>
    <property type="match status" value="1"/>
</dbReference>
<evidence type="ECO:0000256" key="3">
    <source>
        <dbReference type="SAM" id="SignalP"/>
    </source>
</evidence>
<dbReference type="Gene3D" id="2.60.120.260">
    <property type="entry name" value="Galactose-binding domain-like"/>
    <property type="match status" value="1"/>
</dbReference>
<dbReference type="InterPro" id="IPR008979">
    <property type="entry name" value="Galactose-bd-like_sf"/>
</dbReference>
<feature type="domain" description="Beta-mannosidase-like galactose-binding" evidence="4">
    <location>
        <begin position="38"/>
        <end position="146"/>
    </location>
</feature>
<feature type="signal peptide" evidence="3">
    <location>
        <begin position="1"/>
        <end position="26"/>
    </location>
</feature>
<keyword evidence="1" id="KW-0378">Hydrolase</keyword>
<dbReference type="GO" id="GO:0004567">
    <property type="term" value="F:beta-mannosidase activity"/>
    <property type="evidence" value="ECO:0007669"/>
    <property type="project" value="TreeGrafter"/>
</dbReference>
<evidence type="ECO:0000313" key="5">
    <source>
        <dbReference type="EMBL" id="CAG6466891.1"/>
    </source>
</evidence>
<dbReference type="PANTHER" id="PTHR43730">
    <property type="entry name" value="BETA-MANNOSIDASE"/>
    <property type="match status" value="1"/>
</dbReference>
<accession>A0A8D8B0E2</accession>
<dbReference type="InterPro" id="IPR050887">
    <property type="entry name" value="Beta-mannosidase_GH2"/>
</dbReference>
<sequence>MLDTLKFFLFVILLLITILLNQNVISKKSGERDLSQFWRLENSNGTLKMENQSIPSGVYTALEAALIIESILDHKNDLNTKWIALDNWTYTLDVACDVQDLNFTNVVLTLHGVDTFADVYLNDELLGSTDNMFVRYRFNVRRQLRHEVV</sequence>
<evidence type="ECO:0000259" key="4">
    <source>
        <dbReference type="Pfam" id="PF22666"/>
    </source>
</evidence>
<feature type="chain" id="PRO_5036260385" evidence="3">
    <location>
        <begin position="27"/>
        <end position="149"/>
    </location>
</feature>
<dbReference type="AlphaFoldDB" id="A0A8D8B0E2"/>
<dbReference type="EMBL" id="HBUE01057268">
    <property type="protein sequence ID" value="CAG6466891.1"/>
    <property type="molecule type" value="Transcribed_RNA"/>
</dbReference>
<evidence type="ECO:0000256" key="1">
    <source>
        <dbReference type="ARBA" id="ARBA00022801"/>
    </source>
</evidence>
<dbReference type="EMBL" id="HBUE01057269">
    <property type="protein sequence ID" value="CAG6466893.1"/>
    <property type="molecule type" value="Transcribed_RNA"/>
</dbReference>
<organism evidence="5">
    <name type="scientific">Culex pipiens</name>
    <name type="common">House mosquito</name>
    <dbReference type="NCBI Taxonomy" id="7175"/>
    <lineage>
        <taxon>Eukaryota</taxon>
        <taxon>Metazoa</taxon>
        <taxon>Ecdysozoa</taxon>
        <taxon>Arthropoda</taxon>
        <taxon>Hexapoda</taxon>
        <taxon>Insecta</taxon>
        <taxon>Pterygota</taxon>
        <taxon>Neoptera</taxon>
        <taxon>Endopterygota</taxon>
        <taxon>Diptera</taxon>
        <taxon>Nematocera</taxon>
        <taxon>Culicoidea</taxon>
        <taxon>Culicidae</taxon>
        <taxon>Culicinae</taxon>
        <taxon>Culicini</taxon>
        <taxon>Culex</taxon>
        <taxon>Culex</taxon>
    </lineage>
</organism>
<name>A0A8D8B0E2_CULPI</name>
<protein>
    <submittedName>
        <fullName evidence="5">Beta-mannosidase</fullName>
    </submittedName>
</protein>
<keyword evidence="2" id="KW-0326">Glycosidase</keyword>
<reference evidence="5" key="1">
    <citation type="submission" date="2021-05" db="EMBL/GenBank/DDBJ databases">
        <authorList>
            <person name="Alioto T."/>
            <person name="Alioto T."/>
            <person name="Gomez Garrido J."/>
        </authorList>
    </citation>
    <scope>NUCLEOTIDE SEQUENCE</scope>
</reference>
<keyword evidence="3" id="KW-0732">Signal</keyword>
<dbReference type="SUPFAM" id="SSF49785">
    <property type="entry name" value="Galactose-binding domain-like"/>
    <property type="match status" value="1"/>
</dbReference>
<evidence type="ECO:0000256" key="2">
    <source>
        <dbReference type="ARBA" id="ARBA00023295"/>
    </source>
</evidence>
<dbReference type="InterPro" id="IPR054593">
    <property type="entry name" value="Beta-mannosidase-like_N2"/>
</dbReference>
<dbReference type="GO" id="GO:0006516">
    <property type="term" value="P:glycoprotein catabolic process"/>
    <property type="evidence" value="ECO:0007669"/>
    <property type="project" value="TreeGrafter"/>
</dbReference>
<dbReference type="PANTHER" id="PTHR43730:SF1">
    <property type="entry name" value="BETA-MANNOSIDASE"/>
    <property type="match status" value="1"/>
</dbReference>
<proteinExistence type="predicted"/>